<dbReference type="Gene3D" id="3.40.50.150">
    <property type="entry name" value="Vaccinia Virus protein VP39"/>
    <property type="match status" value="1"/>
</dbReference>
<dbReference type="InterPro" id="IPR041698">
    <property type="entry name" value="Methyltransf_25"/>
</dbReference>
<comment type="caution">
    <text evidence="4">The sequence shown here is derived from an EMBL/GenBank/DDBJ whole genome shotgun (WGS) entry which is preliminary data.</text>
</comment>
<gene>
    <name evidence="4" type="ORF">IAB60_05070</name>
</gene>
<reference evidence="4" key="1">
    <citation type="submission" date="2020-10" db="EMBL/GenBank/DDBJ databases">
        <authorList>
            <person name="Gilroy R."/>
        </authorList>
    </citation>
    <scope>NUCLEOTIDE SEQUENCE</scope>
    <source>
        <strain evidence="4">CHK123-3438</strain>
    </source>
</reference>
<reference evidence="4" key="2">
    <citation type="journal article" date="2021" name="PeerJ">
        <title>Extensive microbial diversity within the chicken gut microbiome revealed by metagenomics and culture.</title>
        <authorList>
            <person name="Gilroy R."/>
            <person name="Ravi A."/>
            <person name="Getino M."/>
            <person name="Pursley I."/>
            <person name="Horton D.L."/>
            <person name="Alikhan N.F."/>
            <person name="Baker D."/>
            <person name="Gharbi K."/>
            <person name="Hall N."/>
            <person name="Watson M."/>
            <person name="Adriaenssens E.M."/>
            <person name="Foster-Nyarko E."/>
            <person name="Jarju S."/>
            <person name="Secka A."/>
            <person name="Antonio M."/>
            <person name="Oren A."/>
            <person name="Chaudhuri R.R."/>
            <person name="La Ragione R."/>
            <person name="Hildebrand F."/>
            <person name="Pallen M.J."/>
        </authorList>
    </citation>
    <scope>NUCLEOTIDE SEQUENCE</scope>
    <source>
        <strain evidence="4">CHK123-3438</strain>
    </source>
</reference>
<evidence type="ECO:0000256" key="2">
    <source>
        <dbReference type="SAM" id="MobiDB-lite"/>
    </source>
</evidence>
<dbReference type="InterPro" id="IPR029063">
    <property type="entry name" value="SAM-dependent_MTases_sf"/>
</dbReference>
<dbReference type="Pfam" id="PF13649">
    <property type="entry name" value="Methyltransf_25"/>
    <property type="match status" value="1"/>
</dbReference>
<sequence>MDAYTSFARVYDMFMDNVPYEEWCDYITGLLKEYGISNGLVLDLGCGTGSMTELLAARGFDMIGVDCSEDMLEIALEKRMASGRDILYLQQDMRDLELYGTVRAVVCLCDSINYLLDVQDLETVFRLVNNYLDPGGIFIFDLNTEYKYRELLADRTIAENRDEGSFIWDNYYDEESRINEYDLALFIPAEEADAGKMGEGAGPDCETGAASGSGTSGEGLYRKYQETHFQRAYTLDEIREALERAGMEFLTWYDGDGDGRQAPREDSERIYVIAREKGKEV</sequence>
<accession>A0A9D1GJ55</accession>
<dbReference type="AlphaFoldDB" id="A0A9D1GJ55"/>
<dbReference type="GO" id="GO:0032259">
    <property type="term" value="P:methylation"/>
    <property type="evidence" value="ECO:0007669"/>
    <property type="project" value="UniProtKB-KW"/>
</dbReference>
<evidence type="ECO:0000259" key="3">
    <source>
        <dbReference type="Pfam" id="PF13649"/>
    </source>
</evidence>
<dbReference type="GO" id="GO:0008168">
    <property type="term" value="F:methyltransferase activity"/>
    <property type="evidence" value="ECO:0007669"/>
    <property type="project" value="UniProtKB-KW"/>
</dbReference>
<organism evidence="4 5">
    <name type="scientific">Candidatus Caccovicinus merdipullorum</name>
    <dbReference type="NCBI Taxonomy" id="2840724"/>
    <lineage>
        <taxon>Bacteria</taxon>
        <taxon>Bacillati</taxon>
        <taxon>Bacillota</taxon>
        <taxon>Clostridia</taxon>
        <taxon>Eubacteriales</taxon>
        <taxon>Candidatus Caccovicinus</taxon>
    </lineage>
</organism>
<dbReference type="Gene3D" id="2.20.25.110">
    <property type="entry name" value="S-adenosyl-L-methionine-dependent methyltransferases"/>
    <property type="match status" value="1"/>
</dbReference>
<feature type="region of interest" description="Disordered" evidence="2">
    <location>
        <begin position="197"/>
        <end position="217"/>
    </location>
</feature>
<evidence type="ECO:0000313" key="4">
    <source>
        <dbReference type="EMBL" id="HIT41467.1"/>
    </source>
</evidence>
<dbReference type="Proteomes" id="UP000886860">
    <property type="component" value="Unassembled WGS sequence"/>
</dbReference>
<evidence type="ECO:0000256" key="1">
    <source>
        <dbReference type="ARBA" id="ARBA00022679"/>
    </source>
</evidence>
<keyword evidence="1" id="KW-0808">Transferase</keyword>
<name>A0A9D1GJ55_9FIRM</name>
<feature type="domain" description="Methyltransferase" evidence="3">
    <location>
        <begin position="41"/>
        <end position="136"/>
    </location>
</feature>
<dbReference type="EMBL" id="DVKS01000083">
    <property type="protein sequence ID" value="HIT41467.1"/>
    <property type="molecule type" value="Genomic_DNA"/>
</dbReference>
<dbReference type="PANTHER" id="PTHR43861">
    <property type="entry name" value="TRANS-ACONITATE 2-METHYLTRANSFERASE-RELATED"/>
    <property type="match status" value="1"/>
</dbReference>
<dbReference type="SUPFAM" id="SSF53335">
    <property type="entry name" value="S-adenosyl-L-methionine-dependent methyltransferases"/>
    <property type="match status" value="1"/>
</dbReference>
<evidence type="ECO:0000313" key="5">
    <source>
        <dbReference type="Proteomes" id="UP000886860"/>
    </source>
</evidence>
<proteinExistence type="predicted"/>
<dbReference type="CDD" id="cd02440">
    <property type="entry name" value="AdoMet_MTases"/>
    <property type="match status" value="1"/>
</dbReference>
<keyword evidence="4" id="KW-0489">Methyltransferase</keyword>
<protein>
    <submittedName>
        <fullName evidence="4">Class I SAM-dependent methyltransferase</fullName>
    </submittedName>
</protein>